<evidence type="ECO:0000256" key="3">
    <source>
        <dbReference type="ARBA" id="ARBA00022475"/>
    </source>
</evidence>
<dbReference type="PANTHER" id="PTHR43423:SF12">
    <property type="entry name" value="IRON EXPORT ATP-BINDING PROTEIN FETA-RELATED"/>
    <property type="match status" value="1"/>
</dbReference>
<evidence type="ECO:0000256" key="4">
    <source>
        <dbReference type="ARBA" id="ARBA00022519"/>
    </source>
</evidence>
<accession>A0A1S6IPH4</accession>
<dbReference type="GO" id="GO:0016887">
    <property type="term" value="F:ATP hydrolysis activity"/>
    <property type="evidence" value="ECO:0007669"/>
    <property type="project" value="InterPro"/>
</dbReference>
<organism evidence="11 12">
    <name type="scientific">Jeotgalibaca dankookensis</name>
    <dbReference type="NCBI Taxonomy" id="708126"/>
    <lineage>
        <taxon>Bacteria</taxon>
        <taxon>Bacillati</taxon>
        <taxon>Bacillota</taxon>
        <taxon>Bacilli</taxon>
        <taxon>Lactobacillales</taxon>
        <taxon>Carnobacteriaceae</taxon>
        <taxon>Jeotgalibaca</taxon>
    </lineage>
</organism>
<dbReference type="SUPFAM" id="SSF52540">
    <property type="entry name" value="P-loop containing nucleoside triphosphate hydrolases"/>
    <property type="match status" value="1"/>
</dbReference>
<protein>
    <submittedName>
        <fullName evidence="11">Putative iron export ATP-binding protein FetA</fullName>
        <ecNumber evidence="11">3.6.3.-</ecNumber>
    </submittedName>
</protein>
<evidence type="ECO:0000256" key="7">
    <source>
        <dbReference type="ARBA" id="ARBA00022840"/>
    </source>
</evidence>
<dbReference type="InterPro" id="IPR015856">
    <property type="entry name" value="ABC_transpr_CbiO/EcfA_su"/>
</dbReference>
<evidence type="ECO:0000259" key="10">
    <source>
        <dbReference type="PROSITE" id="PS50893"/>
    </source>
</evidence>
<dbReference type="GO" id="GO:0005524">
    <property type="term" value="F:ATP binding"/>
    <property type="evidence" value="ECO:0007669"/>
    <property type="project" value="UniProtKB-KW"/>
</dbReference>
<dbReference type="RefSeq" id="WP_077795764.1">
    <property type="nucleotide sequence ID" value="NZ_BBYN01000018.1"/>
</dbReference>
<keyword evidence="12" id="KW-1185">Reference proteome</keyword>
<dbReference type="PROSITE" id="PS00211">
    <property type="entry name" value="ABC_TRANSPORTER_1"/>
    <property type="match status" value="1"/>
</dbReference>
<dbReference type="PROSITE" id="PS50893">
    <property type="entry name" value="ABC_TRANSPORTER_2"/>
    <property type="match status" value="1"/>
</dbReference>
<feature type="domain" description="ABC transporter" evidence="10">
    <location>
        <begin position="5"/>
        <end position="218"/>
    </location>
</feature>
<dbReference type="Gene3D" id="3.40.50.300">
    <property type="entry name" value="P-loop containing nucleotide triphosphate hydrolases"/>
    <property type="match status" value="1"/>
</dbReference>
<dbReference type="PANTHER" id="PTHR43423">
    <property type="entry name" value="ABC TRANSPORTER I FAMILY MEMBER 17"/>
    <property type="match status" value="1"/>
</dbReference>
<keyword evidence="9" id="KW-0472">Membrane</keyword>
<reference evidence="11 12" key="1">
    <citation type="journal article" date="2014" name="Int. J. Syst. Evol. Microbiol.">
        <title>Jeotgalibaca dankookensis gen. nov., sp. nov., a member of the family Carnobacteriaceae, isolated from seujeot (Korean traditional food).</title>
        <authorList>
            <person name="Lee D.G."/>
            <person name="Trujillo M.E."/>
            <person name="Kang H."/>
            <person name="Ahn T.Y."/>
        </authorList>
    </citation>
    <scope>NUCLEOTIDE SEQUENCE [LARGE SCALE GENOMIC DNA]</scope>
    <source>
        <strain evidence="11 12">EX-07</strain>
    </source>
</reference>
<dbReference type="AlphaFoldDB" id="A0A1S6IPH4"/>
<keyword evidence="2" id="KW-0813">Transport</keyword>
<keyword evidence="7 11" id="KW-0067">ATP-binding</keyword>
<dbReference type="EMBL" id="CP019728">
    <property type="protein sequence ID" value="AQS53409.1"/>
    <property type="molecule type" value="Genomic_DNA"/>
</dbReference>
<dbReference type="GO" id="GO:0006817">
    <property type="term" value="P:phosphate ion transport"/>
    <property type="evidence" value="ECO:0007669"/>
    <property type="project" value="UniProtKB-KW"/>
</dbReference>
<evidence type="ECO:0000313" key="12">
    <source>
        <dbReference type="Proteomes" id="UP000188993"/>
    </source>
</evidence>
<keyword evidence="11" id="KW-0378">Hydrolase</keyword>
<dbReference type="InterPro" id="IPR003593">
    <property type="entry name" value="AAA+_ATPase"/>
</dbReference>
<dbReference type="Proteomes" id="UP000188993">
    <property type="component" value="Chromosome"/>
</dbReference>
<evidence type="ECO:0000256" key="9">
    <source>
        <dbReference type="ARBA" id="ARBA00023136"/>
    </source>
</evidence>
<dbReference type="GO" id="GO:0022857">
    <property type="term" value="F:transmembrane transporter activity"/>
    <property type="evidence" value="ECO:0007669"/>
    <property type="project" value="UniProtKB-ARBA"/>
</dbReference>
<sequence length="218" mass="24410">MTTIFDVKNMSYEVNGKKILKDISFTVEKGEFLTIKGPSGSGKSTLLECLASLISPSSGEIYYKGKPLSAFDVTDYRKEVSYGFQNASLFGETVAENLAFPYLIRDQEFDRKRALELLKKVNLSESYLEQKVTALSGGEKQRIALIRNVVFMPEVLLLDEVTSSLDEATRHDIGEAIRRFNQEEGVTVLWVTHNTEEIKNATKTMEIVAGQVEVDTHA</sequence>
<dbReference type="InterPro" id="IPR027417">
    <property type="entry name" value="P-loop_NTPase"/>
</dbReference>
<evidence type="ECO:0000256" key="2">
    <source>
        <dbReference type="ARBA" id="ARBA00022448"/>
    </source>
</evidence>
<name>A0A1S6IPH4_9LACT</name>
<dbReference type="KEGG" id="jda:BW727_101039"/>
<dbReference type="EC" id="3.6.3.-" evidence="11"/>
<keyword evidence="6" id="KW-0547">Nucleotide-binding</keyword>
<dbReference type="GO" id="GO:0005886">
    <property type="term" value="C:plasma membrane"/>
    <property type="evidence" value="ECO:0007669"/>
    <property type="project" value="UniProtKB-SubCell"/>
</dbReference>
<keyword evidence="3" id="KW-1003">Cell membrane</keyword>
<comment type="subcellular location">
    <subcellularLocation>
        <location evidence="1">Cell membrane</location>
        <topology evidence="1">Peripheral membrane protein</topology>
    </subcellularLocation>
</comment>
<dbReference type="InterPro" id="IPR003439">
    <property type="entry name" value="ABC_transporter-like_ATP-bd"/>
</dbReference>
<evidence type="ECO:0000256" key="6">
    <source>
        <dbReference type="ARBA" id="ARBA00022741"/>
    </source>
</evidence>
<proteinExistence type="predicted"/>
<gene>
    <name evidence="11" type="primary">fetA</name>
    <name evidence="11" type="ORF">BW727_101039</name>
</gene>
<dbReference type="STRING" id="708126.BW727_101039"/>
<dbReference type="InterPro" id="IPR017871">
    <property type="entry name" value="ABC_transporter-like_CS"/>
</dbReference>
<evidence type="ECO:0000256" key="1">
    <source>
        <dbReference type="ARBA" id="ARBA00004202"/>
    </source>
</evidence>
<keyword evidence="8" id="KW-1278">Translocase</keyword>
<dbReference type="OrthoDB" id="9785080at2"/>
<keyword evidence="4" id="KW-0997">Cell inner membrane</keyword>
<evidence type="ECO:0000313" key="11">
    <source>
        <dbReference type="EMBL" id="AQS53409.1"/>
    </source>
</evidence>
<dbReference type="SMART" id="SM00382">
    <property type="entry name" value="AAA"/>
    <property type="match status" value="1"/>
</dbReference>
<dbReference type="Pfam" id="PF00005">
    <property type="entry name" value="ABC_tran"/>
    <property type="match status" value="1"/>
</dbReference>
<evidence type="ECO:0000256" key="5">
    <source>
        <dbReference type="ARBA" id="ARBA00022592"/>
    </source>
</evidence>
<dbReference type="CDD" id="cd03225">
    <property type="entry name" value="ABC_cobalt_CbiO_domain1"/>
    <property type="match status" value="1"/>
</dbReference>
<keyword evidence="5" id="KW-0592">Phosphate transport</keyword>
<evidence type="ECO:0000256" key="8">
    <source>
        <dbReference type="ARBA" id="ARBA00022967"/>
    </source>
</evidence>